<reference evidence="2 3" key="1">
    <citation type="journal article" date="2016" name="Nat. Commun.">
        <title>Thousands of microbial genomes shed light on interconnected biogeochemical processes in an aquifer system.</title>
        <authorList>
            <person name="Anantharaman K."/>
            <person name="Brown C.T."/>
            <person name="Hug L.A."/>
            <person name="Sharon I."/>
            <person name="Castelle C.J."/>
            <person name="Probst A.J."/>
            <person name="Thomas B.C."/>
            <person name="Singh A."/>
            <person name="Wilkins M.J."/>
            <person name="Karaoz U."/>
            <person name="Brodie E.L."/>
            <person name="Williams K.H."/>
            <person name="Hubbard S.S."/>
            <person name="Banfield J.F."/>
        </authorList>
    </citation>
    <scope>NUCLEOTIDE SEQUENCE [LARGE SCALE GENOMIC DNA]</scope>
    <source>
        <strain evidence="3">RIFCSPLOWO2_12_FULL_64_10</strain>
    </source>
</reference>
<dbReference type="Proteomes" id="UP000178606">
    <property type="component" value="Unassembled WGS sequence"/>
</dbReference>
<evidence type="ECO:0000313" key="3">
    <source>
        <dbReference type="Proteomes" id="UP000178606"/>
    </source>
</evidence>
<evidence type="ECO:0000259" key="1">
    <source>
        <dbReference type="Pfam" id="PF13701"/>
    </source>
</evidence>
<dbReference type="NCBIfam" id="NF033539">
    <property type="entry name" value="transpos_IS1380"/>
    <property type="match status" value="1"/>
</dbReference>
<dbReference type="Pfam" id="PF13701">
    <property type="entry name" value="DDE_Tnp_1_4"/>
    <property type="match status" value="1"/>
</dbReference>
<dbReference type="InterPro" id="IPR025668">
    <property type="entry name" value="Tnp_DDE_dom"/>
</dbReference>
<accession>A0A1F6C2S8</accession>
<name>A0A1F6C2S8_HANXR</name>
<gene>
    <name evidence="2" type="ORF">A3F84_24685</name>
</gene>
<dbReference type="EMBL" id="MFKF01000437">
    <property type="protein sequence ID" value="OGG43373.1"/>
    <property type="molecule type" value="Genomic_DNA"/>
</dbReference>
<protein>
    <recommendedName>
        <fullName evidence="1">Transposase DDE domain-containing protein</fullName>
    </recommendedName>
</protein>
<proteinExistence type="predicted"/>
<organism evidence="2 3">
    <name type="scientific">Handelsmanbacteria sp. (strain RIFCSPLOWO2_12_FULL_64_10)</name>
    <dbReference type="NCBI Taxonomy" id="1817868"/>
    <lineage>
        <taxon>Bacteria</taxon>
        <taxon>Candidatus Handelsmaniibacteriota</taxon>
    </lineage>
</organism>
<dbReference type="InterPro" id="IPR047960">
    <property type="entry name" value="Transpos_IS1380"/>
</dbReference>
<sequence>MKGILVNPYTPSQRINKIETTSDTLTSRGGLALFSRYIEQVGILGLLEDGFGQLRKSRKGLAIWKLFYQVLCFFFDGTSRHLTYFDQLKKDEGYAGAIQMSPEEMASSHSVKRFFKLFSWVAGGVFRKVLRRMFLWRLRIEHPDVIELGLDSMVMDNDEAEKRHGASPTPAFAGVKGFQPLQITWQGKVVDAIFRGGKKHCNFGHTVVHMITDLVTFIRTHYREDVTILLRVDAGFFDEENFTAFDALGIGFTATGKMYEYVQQHVAQVPQALWERYDNGHQGWEFVEFGYRCDSWGRFWRALYTRPVDEQGQMLLTFARPENVILTNIGVNAEVLKHLPKTEQNRLKKPQTLIANHHLRGADELTFRGLKDFGFEQLPFLRFPANSAFYYCMVMAFFLFETFKEDVLSEIIPIASYATTVRRVAVDFAAKIVKTSHQIILKVSQAVRTALNLDRLWQRCQCPPPIRA</sequence>
<comment type="caution">
    <text evidence="2">The sequence shown here is derived from an EMBL/GenBank/DDBJ whole genome shotgun (WGS) entry which is preliminary data.</text>
</comment>
<dbReference type="AlphaFoldDB" id="A0A1F6C2S8"/>
<feature type="domain" description="Transposase DDE" evidence="1">
    <location>
        <begin position="18"/>
        <end position="456"/>
    </location>
</feature>
<evidence type="ECO:0000313" key="2">
    <source>
        <dbReference type="EMBL" id="OGG43373.1"/>
    </source>
</evidence>